<sequence>MKRSQFEFPTTADSGAVPNDVVFCGKLITRQTEPGPHDGSENRVLVRSETCGRTKPQLRSASGGESRWRRPYNGMFGAAKFPLQMELSDIKMRQERREPASLPRVPVEDGGDGGESCWELIRPLRRRGMLRNAFFQCFPIV</sequence>
<feature type="compositionally biased region" description="Basic and acidic residues" evidence="1">
    <location>
        <begin position="35"/>
        <end position="52"/>
    </location>
</feature>
<gene>
    <name evidence="2" type="ORF">KK1_033460</name>
</gene>
<keyword evidence="3" id="KW-1185">Reference proteome</keyword>
<proteinExistence type="predicted"/>
<organism evidence="2 3">
    <name type="scientific">Cajanus cajan</name>
    <name type="common">Pigeon pea</name>
    <name type="synonym">Cajanus indicus</name>
    <dbReference type="NCBI Taxonomy" id="3821"/>
    <lineage>
        <taxon>Eukaryota</taxon>
        <taxon>Viridiplantae</taxon>
        <taxon>Streptophyta</taxon>
        <taxon>Embryophyta</taxon>
        <taxon>Tracheophyta</taxon>
        <taxon>Spermatophyta</taxon>
        <taxon>Magnoliopsida</taxon>
        <taxon>eudicotyledons</taxon>
        <taxon>Gunneridae</taxon>
        <taxon>Pentapetalae</taxon>
        <taxon>rosids</taxon>
        <taxon>fabids</taxon>
        <taxon>Fabales</taxon>
        <taxon>Fabaceae</taxon>
        <taxon>Papilionoideae</taxon>
        <taxon>50 kb inversion clade</taxon>
        <taxon>NPAAA clade</taxon>
        <taxon>indigoferoid/millettioid clade</taxon>
        <taxon>Phaseoleae</taxon>
        <taxon>Cajanus</taxon>
    </lineage>
</organism>
<dbReference type="PANTHER" id="PTHR34130:SF8">
    <property type="entry name" value="TRANSMEMBRANE PROTEIN"/>
    <property type="match status" value="1"/>
</dbReference>
<reference evidence="2" key="1">
    <citation type="journal article" date="2012" name="Nat. Biotechnol.">
        <title>Draft genome sequence of pigeonpea (Cajanus cajan), an orphan legume crop of resource-poor farmers.</title>
        <authorList>
            <person name="Varshney R.K."/>
            <person name="Chen W."/>
            <person name="Li Y."/>
            <person name="Bharti A.K."/>
            <person name="Saxena R.K."/>
            <person name="Schlueter J.A."/>
            <person name="Donoghue M.T."/>
            <person name="Azam S."/>
            <person name="Fan G."/>
            <person name="Whaley A.M."/>
            <person name="Farmer A.D."/>
            <person name="Sheridan J."/>
            <person name="Iwata A."/>
            <person name="Tuteja R."/>
            <person name="Penmetsa R.V."/>
            <person name="Wu W."/>
            <person name="Upadhyaya H.D."/>
            <person name="Yang S.P."/>
            <person name="Shah T."/>
            <person name="Saxena K.B."/>
            <person name="Michael T."/>
            <person name="McCombie W.R."/>
            <person name="Yang B."/>
            <person name="Zhang G."/>
            <person name="Yang H."/>
            <person name="Wang J."/>
            <person name="Spillane C."/>
            <person name="Cook D.R."/>
            <person name="May G.D."/>
            <person name="Xu X."/>
            <person name="Jackson S.A."/>
        </authorList>
    </citation>
    <scope>NUCLEOTIDE SEQUENCE [LARGE SCALE GENOMIC DNA]</scope>
</reference>
<evidence type="ECO:0000313" key="2">
    <source>
        <dbReference type="EMBL" id="KYP44999.1"/>
    </source>
</evidence>
<dbReference type="OMA" id="ERRDPMK"/>
<dbReference type="EMBL" id="KQ483605">
    <property type="protein sequence ID" value="KYP44999.1"/>
    <property type="molecule type" value="Genomic_DNA"/>
</dbReference>
<dbReference type="Proteomes" id="UP000075243">
    <property type="component" value="Unassembled WGS sequence"/>
</dbReference>
<dbReference type="Gramene" id="C.cajan_29655.t">
    <property type="protein sequence ID" value="C.cajan_29655.t.cds1"/>
    <property type="gene ID" value="C.cajan_29655"/>
</dbReference>
<dbReference type="AlphaFoldDB" id="A0A151RR61"/>
<feature type="region of interest" description="Disordered" evidence="1">
    <location>
        <begin position="30"/>
        <end position="71"/>
    </location>
</feature>
<evidence type="ECO:0000313" key="3">
    <source>
        <dbReference type="Proteomes" id="UP000075243"/>
    </source>
</evidence>
<protein>
    <submittedName>
        <fullName evidence="2">Uncharacterized protein</fullName>
    </submittedName>
</protein>
<evidence type="ECO:0000256" key="1">
    <source>
        <dbReference type="SAM" id="MobiDB-lite"/>
    </source>
</evidence>
<accession>A0A151RR61</accession>
<dbReference type="PANTHER" id="PTHR34130">
    <property type="entry name" value="OS08G0243800 PROTEIN"/>
    <property type="match status" value="1"/>
</dbReference>
<name>A0A151RR61_CAJCA</name>